<evidence type="ECO:0000313" key="4">
    <source>
        <dbReference type="Proteomes" id="UP000030693"/>
    </source>
</evidence>
<gene>
    <name evidence="3" type="ORF">H696_02250</name>
</gene>
<keyword evidence="4" id="KW-1185">Reference proteome</keyword>
<feature type="transmembrane region" description="Helical" evidence="1">
    <location>
        <begin position="150"/>
        <end position="168"/>
    </location>
</feature>
<reference evidence="3" key="1">
    <citation type="submission" date="2013-04" db="EMBL/GenBank/DDBJ databases">
        <title>The Genome Sequence of Fonticula alba ATCC 38817.</title>
        <authorList>
            <consortium name="The Broad Institute Genomics Platform"/>
            <person name="Russ C."/>
            <person name="Cuomo C."/>
            <person name="Burger G."/>
            <person name="Gray M.W."/>
            <person name="Holland P.W.H."/>
            <person name="King N."/>
            <person name="Lang F.B.F."/>
            <person name="Roger A.J."/>
            <person name="Ruiz-Trillo I."/>
            <person name="Brown M."/>
            <person name="Walker B."/>
            <person name="Young S."/>
            <person name="Zeng Q."/>
            <person name="Gargeya S."/>
            <person name="Fitzgerald M."/>
            <person name="Haas B."/>
            <person name="Abouelleil A."/>
            <person name="Allen A.W."/>
            <person name="Alvarado L."/>
            <person name="Arachchi H.M."/>
            <person name="Berlin A.M."/>
            <person name="Chapman S.B."/>
            <person name="Gainer-Dewar J."/>
            <person name="Goldberg J."/>
            <person name="Griggs A."/>
            <person name="Gujja S."/>
            <person name="Hansen M."/>
            <person name="Howarth C."/>
            <person name="Imamovic A."/>
            <person name="Ireland A."/>
            <person name="Larimer J."/>
            <person name="McCowan C."/>
            <person name="Murphy C."/>
            <person name="Pearson M."/>
            <person name="Poon T.W."/>
            <person name="Priest M."/>
            <person name="Roberts A."/>
            <person name="Saif S."/>
            <person name="Shea T."/>
            <person name="Sisk P."/>
            <person name="Sykes S."/>
            <person name="Wortman J."/>
            <person name="Nusbaum C."/>
            <person name="Birren B."/>
        </authorList>
    </citation>
    <scope>NUCLEOTIDE SEQUENCE [LARGE SCALE GENOMIC DNA]</scope>
    <source>
        <strain evidence="3">ATCC 38817</strain>
    </source>
</reference>
<keyword evidence="1" id="KW-0812">Transmembrane</keyword>
<dbReference type="GeneID" id="20526975"/>
<keyword evidence="1" id="KW-1133">Transmembrane helix</keyword>
<accession>A0A058ZAD3</accession>
<proteinExistence type="predicted"/>
<evidence type="ECO:0000256" key="2">
    <source>
        <dbReference type="SAM" id="SignalP"/>
    </source>
</evidence>
<sequence>MSMHACMHICMYVWLCVTEGRWLIGGGSTGGERTRGWRAEGRQAHVLRLPPLRKGMIASVTLPACLPACRFFSLVAFLPLLLSSPGTRPSIRPLLRLLHLYIYNPSLPPVWGATCVWCRVLPSPPPLSPSLHLYLLILLHIRTRTQADKFACACVCGCLCILVVGGVVQCRRARPAGRPPPLPLPPHIRPNTINTLSSNGHTY</sequence>
<feature type="chain" id="PRO_5001570940" evidence="2">
    <location>
        <begin position="19"/>
        <end position="203"/>
    </location>
</feature>
<name>A0A058ZAD3_FONAL</name>
<dbReference type="AlphaFoldDB" id="A0A058ZAD3"/>
<dbReference type="Proteomes" id="UP000030693">
    <property type="component" value="Unassembled WGS sequence"/>
</dbReference>
<dbReference type="RefSeq" id="XP_009494427.1">
    <property type="nucleotide sequence ID" value="XM_009496152.1"/>
</dbReference>
<keyword evidence="1" id="KW-0472">Membrane</keyword>
<organism evidence="3">
    <name type="scientific">Fonticula alba</name>
    <name type="common">Slime mold</name>
    <dbReference type="NCBI Taxonomy" id="691883"/>
    <lineage>
        <taxon>Eukaryota</taxon>
        <taxon>Rotosphaerida</taxon>
        <taxon>Fonticulaceae</taxon>
        <taxon>Fonticula</taxon>
    </lineage>
</organism>
<evidence type="ECO:0000313" key="3">
    <source>
        <dbReference type="EMBL" id="KCV71304.1"/>
    </source>
</evidence>
<keyword evidence="2" id="KW-0732">Signal</keyword>
<evidence type="ECO:0000256" key="1">
    <source>
        <dbReference type="SAM" id="Phobius"/>
    </source>
</evidence>
<feature type="signal peptide" evidence="2">
    <location>
        <begin position="1"/>
        <end position="18"/>
    </location>
</feature>
<protein>
    <submittedName>
        <fullName evidence="3">Uncharacterized protein</fullName>
    </submittedName>
</protein>
<dbReference type="EMBL" id="KB932203">
    <property type="protein sequence ID" value="KCV71304.1"/>
    <property type="molecule type" value="Genomic_DNA"/>
</dbReference>